<keyword evidence="5" id="KW-1185">Reference proteome</keyword>
<dbReference type="PANTHER" id="PTHR11820">
    <property type="entry name" value="ACYLPYRUVASE"/>
    <property type="match status" value="1"/>
</dbReference>
<gene>
    <name evidence="4" type="ORF">H8S11_13675</name>
</gene>
<dbReference type="InterPro" id="IPR011234">
    <property type="entry name" value="Fumarylacetoacetase-like_C"/>
</dbReference>
<name>A0A8J6J3V4_9FIRM</name>
<feature type="domain" description="Fumarylacetoacetase-like C-terminal" evidence="3">
    <location>
        <begin position="51"/>
        <end position="247"/>
    </location>
</feature>
<dbReference type="RefSeq" id="WP_186853530.1">
    <property type="nucleotide sequence ID" value="NZ_JACOPO010000026.1"/>
</dbReference>
<protein>
    <submittedName>
        <fullName evidence="4">Fumarylacetoacetate hydrolase family protein</fullName>
    </submittedName>
</protein>
<comment type="similarity">
    <text evidence="1">Belongs to the FAH family.</text>
</comment>
<dbReference type="SUPFAM" id="SSF56529">
    <property type="entry name" value="FAH"/>
    <property type="match status" value="1"/>
</dbReference>
<evidence type="ECO:0000256" key="1">
    <source>
        <dbReference type="ARBA" id="ARBA00010211"/>
    </source>
</evidence>
<reference evidence="4" key="1">
    <citation type="submission" date="2020-08" db="EMBL/GenBank/DDBJ databases">
        <title>Genome public.</title>
        <authorList>
            <person name="Liu C."/>
            <person name="Sun Q."/>
        </authorList>
    </citation>
    <scope>NUCLEOTIDE SEQUENCE</scope>
    <source>
        <strain evidence="4">NSJ-23</strain>
    </source>
</reference>
<evidence type="ECO:0000313" key="4">
    <source>
        <dbReference type="EMBL" id="MBC5723844.1"/>
    </source>
</evidence>
<dbReference type="InterPro" id="IPR036663">
    <property type="entry name" value="Fumarylacetoacetase_C_sf"/>
</dbReference>
<feature type="non-terminal residue" evidence="4">
    <location>
        <position position="1"/>
    </location>
</feature>
<evidence type="ECO:0000313" key="5">
    <source>
        <dbReference type="Proteomes" id="UP000628736"/>
    </source>
</evidence>
<dbReference type="AlphaFoldDB" id="A0A8J6J3V4"/>
<evidence type="ECO:0000256" key="2">
    <source>
        <dbReference type="ARBA" id="ARBA00022723"/>
    </source>
</evidence>
<organism evidence="4 5">
    <name type="scientific">Flintibacter hominis</name>
    <dbReference type="NCBI Taxonomy" id="2763048"/>
    <lineage>
        <taxon>Bacteria</taxon>
        <taxon>Bacillati</taxon>
        <taxon>Bacillota</taxon>
        <taxon>Clostridia</taxon>
        <taxon>Eubacteriales</taxon>
        <taxon>Flintibacter</taxon>
    </lineage>
</organism>
<evidence type="ECO:0000259" key="3">
    <source>
        <dbReference type="Pfam" id="PF01557"/>
    </source>
</evidence>
<accession>A0A8J6J3V4</accession>
<dbReference type="EMBL" id="JACOPO010000026">
    <property type="protein sequence ID" value="MBC5723844.1"/>
    <property type="molecule type" value="Genomic_DNA"/>
</dbReference>
<sequence length="271" mass="29754">TDMLSLIQEQQIPGLTAWYNAGGKEELESIPGLVPADQVVYAPLYRNPKRIFGIGLNYVDHAGDIGSAAPTGFPGSFFKMADTLIGPADEIKLPTLKEAQKTTAEAELGIIMGKDCRDVSEENWQDAIVGYTTILDMTEESILKGNDYVSGNPRYLCIVKNFPTFFSFGPQLVTPDEVPDVLKLEVQSVRNGEVYAKNLVSNMTHRPARLVSLHSSIQGWYAGDILSTGTPRAFEINDGDMAECRIYGPDGFEMEPLVNPVVDLKKHPEKA</sequence>
<dbReference type="Gene3D" id="3.90.850.10">
    <property type="entry name" value="Fumarylacetoacetase-like, C-terminal domain"/>
    <property type="match status" value="1"/>
</dbReference>
<dbReference type="Proteomes" id="UP000628736">
    <property type="component" value="Unassembled WGS sequence"/>
</dbReference>
<keyword evidence="4" id="KW-0378">Hydrolase</keyword>
<dbReference type="GO" id="GO:0046872">
    <property type="term" value="F:metal ion binding"/>
    <property type="evidence" value="ECO:0007669"/>
    <property type="project" value="UniProtKB-KW"/>
</dbReference>
<comment type="caution">
    <text evidence="4">The sequence shown here is derived from an EMBL/GenBank/DDBJ whole genome shotgun (WGS) entry which is preliminary data.</text>
</comment>
<dbReference type="Pfam" id="PF01557">
    <property type="entry name" value="FAA_hydrolase"/>
    <property type="match status" value="1"/>
</dbReference>
<keyword evidence="2" id="KW-0479">Metal-binding</keyword>
<dbReference type="GO" id="GO:0018773">
    <property type="term" value="F:acetylpyruvate hydrolase activity"/>
    <property type="evidence" value="ECO:0007669"/>
    <property type="project" value="TreeGrafter"/>
</dbReference>
<proteinExistence type="inferred from homology"/>
<dbReference type="PANTHER" id="PTHR11820:SF7">
    <property type="entry name" value="ACYLPYRUVASE FAHD1, MITOCHONDRIAL"/>
    <property type="match status" value="1"/>
</dbReference>